<reference evidence="1" key="1">
    <citation type="submission" date="2018-05" db="EMBL/GenBank/DDBJ databases">
        <authorList>
            <person name="Lanie J.A."/>
            <person name="Ng W.-L."/>
            <person name="Kazmierczak K.M."/>
            <person name="Andrzejewski T.M."/>
            <person name="Davidsen T.M."/>
            <person name="Wayne K.J."/>
            <person name="Tettelin H."/>
            <person name="Glass J.I."/>
            <person name="Rusch D."/>
            <person name="Podicherti R."/>
            <person name="Tsui H.-C.T."/>
            <person name="Winkler M.E."/>
        </authorList>
    </citation>
    <scope>NUCLEOTIDE SEQUENCE</scope>
</reference>
<dbReference type="EMBL" id="UINC01074753">
    <property type="protein sequence ID" value="SVC12258.1"/>
    <property type="molecule type" value="Genomic_DNA"/>
</dbReference>
<organism evidence="1">
    <name type="scientific">marine metagenome</name>
    <dbReference type="NCBI Taxonomy" id="408172"/>
    <lineage>
        <taxon>unclassified sequences</taxon>
        <taxon>metagenomes</taxon>
        <taxon>ecological metagenomes</taxon>
    </lineage>
</organism>
<evidence type="ECO:0008006" key="2">
    <source>
        <dbReference type="Google" id="ProtNLM"/>
    </source>
</evidence>
<dbReference type="Gene3D" id="2.40.160.60">
    <property type="entry name" value="Outer membrane protein transport protein (OMPP1/FadL/TodX)"/>
    <property type="match status" value="1"/>
</dbReference>
<name>A0A382JKK0_9ZZZZ</name>
<sequence length="329" mass="37480">MVLFSVIFLHLRGQRTIGVGAHLKHGVSAKAVGMGSAYTALSEDPSALYWNPAGLLGTKGAQLQMDIRDQMGPTDFNSFSGNNTFQMAFSHSLRKRLFRRFKIAWGLFISQYSVSDIHEYDDESNYISDFNFYETFGLTSIAIKYRVLDLGLSWKYINQNFTLVKSGTHNNSKSIIRRPHDIGIKIHPFQFLTFGLMIRDSIKVGEFDSYPRSVHSGMAVRTDQLPVIIPMVDLTFSLDLISPHKQDKKLNMGIEIIAKRFPKFALRYGRSNILISSYQHNKLDEINHYSQTNTVGVGLRIKKYIIDYAFRSSDQKLLNNNFLTITVTI</sequence>
<gene>
    <name evidence="1" type="ORF">METZ01_LOCUS265112</name>
</gene>
<evidence type="ECO:0000313" key="1">
    <source>
        <dbReference type="EMBL" id="SVC12258.1"/>
    </source>
</evidence>
<dbReference type="SUPFAM" id="SSF56935">
    <property type="entry name" value="Porins"/>
    <property type="match status" value="1"/>
</dbReference>
<accession>A0A382JKK0</accession>
<protein>
    <recommendedName>
        <fullName evidence="2">PorV/PorQ family protein</fullName>
    </recommendedName>
</protein>
<proteinExistence type="predicted"/>
<dbReference type="AlphaFoldDB" id="A0A382JKK0"/>